<evidence type="ECO:0000256" key="4">
    <source>
        <dbReference type="ARBA" id="ARBA00022970"/>
    </source>
</evidence>
<name>A0A172T2G0_FERPE</name>
<dbReference type="GO" id="GO:0006865">
    <property type="term" value="P:amino acid transport"/>
    <property type="evidence" value="ECO:0007669"/>
    <property type="project" value="UniProtKB-KW"/>
</dbReference>
<reference evidence="6 9" key="1">
    <citation type="submission" date="2014-08" db="EMBL/GenBank/DDBJ databases">
        <title>Fervidobacterium pennivorans DYC genome.</title>
        <authorList>
            <person name="Wushke S."/>
        </authorList>
    </citation>
    <scope>NUCLEOTIDE SEQUENCE [LARGE SCALE GENOMIC DNA]</scope>
    <source>
        <strain evidence="6 9">DYC</strain>
    </source>
</reference>
<evidence type="ECO:0000313" key="9">
    <source>
        <dbReference type="Proteomes" id="UP000077096"/>
    </source>
</evidence>
<sequence length="386" mass="43088">MKKLLSVILMLVFLVSLFAEVGVYNDKVVIGTFQALSGPYAIIGQEMSKGMKAYFNWINSRGGIHGRKIELIIADDQLNPAKTVVEVKRLVEQDKVFAIVGGLGTYGCLAVMDYLEQNKVPFVYQGAGTSKLVIPPKKYIFGVQPDYTLEGTLIGKYVGEIAKFKNPAIVYMNNDIGLEGYAAFKAKLEDYKMKPVVEISYNPADTDYSGLVVKLVEKNPDVIVIYGLITDTIRWVKTIRDYGLDSKIITIYPNADPSFIKLAGKYAEGVIFTGWVPLATPDRPEFVRDYQRAISIYQQTYPKEIMSSYAVAGFIAAEVFTEGLIRTGKNLTREGLVKALESFKNWNGILAKDITWGPNLRRGKSSMYFMVVKNGQFVPLTDLIRP</sequence>
<dbReference type="EMBL" id="DSZT01000015">
    <property type="protein sequence ID" value="HGU41372.1"/>
    <property type="molecule type" value="Genomic_DNA"/>
</dbReference>
<dbReference type="KEGG" id="fng:JM64_03465"/>
<dbReference type="InterPro" id="IPR028082">
    <property type="entry name" value="Peripla_BP_I"/>
</dbReference>
<dbReference type="PANTHER" id="PTHR47235">
    <property type="entry name" value="BLR6548 PROTEIN"/>
    <property type="match status" value="1"/>
</dbReference>
<accession>A0A172T2G0</accession>
<organism evidence="6 9">
    <name type="scientific">Fervidobacterium pennivorans</name>
    <dbReference type="NCBI Taxonomy" id="93466"/>
    <lineage>
        <taxon>Bacteria</taxon>
        <taxon>Thermotogati</taxon>
        <taxon>Thermotogota</taxon>
        <taxon>Thermotogae</taxon>
        <taxon>Thermotogales</taxon>
        <taxon>Fervidobacteriaceae</taxon>
        <taxon>Fervidobacterium</taxon>
    </lineage>
</organism>
<protein>
    <submittedName>
        <fullName evidence="6">ABC transporter substrate-binding protein</fullName>
    </submittedName>
</protein>
<dbReference type="EMBL" id="CP011393">
    <property type="protein sequence ID" value="ANE41151.1"/>
    <property type="molecule type" value="Genomic_DNA"/>
</dbReference>
<dbReference type="Proteomes" id="UP000077096">
    <property type="component" value="Chromosome"/>
</dbReference>
<keyword evidence="4" id="KW-0029">Amino-acid transport</keyword>
<feature type="domain" description="Leucine-binding protein" evidence="5">
    <location>
        <begin position="28"/>
        <end position="375"/>
    </location>
</feature>
<keyword evidence="2" id="KW-0813">Transport</keyword>
<dbReference type="EMBL" id="DTBH01000176">
    <property type="protein sequence ID" value="HGQ77932.1"/>
    <property type="molecule type" value="Genomic_DNA"/>
</dbReference>
<dbReference type="Pfam" id="PF13458">
    <property type="entry name" value="Peripla_BP_6"/>
    <property type="match status" value="1"/>
</dbReference>
<gene>
    <name evidence="8" type="ORF">ENT72_00375</name>
    <name evidence="7" type="ORF">ENU12_08580</name>
    <name evidence="6" type="ORF">JM64_03465</name>
</gene>
<dbReference type="InterPro" id="IPR028081">
    <property type="entry name" value="Leu-bd"/>
</dbReference>
<keyword evidence="3" id="KW-0732">Signal</keyword>
<dbReference type="SUPFAM" id="SSF53822">
    <property type="entry name" value="Periplasmic binding protein-like I"/>
    <property type="match status" value="1"/>
</dbReference>
<dbReference type="PANTHER" id="PTHR47235:SF1">
    <property type="entry name" value="BLR6548 PROTEIN"/>
    <property type="match status" value="1"/>
</dbReference>
<dbReference type="OrthoDB" id="9783240at2"/>
<evidence type="ECO:0000256" key="2">
    <source>
        <dbReference type="ARBA" id="ARBA00022448"/>
    </source>
</evidence>
<evidence type="ECO:0000256" key="1">
    <source>
        <dbReference type="ARBA" id="ARBA00010062"/>
    </source>
</evidence>
<dbReference type="CDD" id="cd06343">
    <property type="entry name" value="PBP1_ABC_ligand_binding-like"/>
    <property type="match status" value="1"/>
</dbReference>
<evidence type="ECO:0000259" key="5">
    <source>
        <dbReference type="Pfam" id="PF13458"/>
    </source>
</evidence>
<dbReference type="AlphaFoldDB" id="A0A172T2G0"/>
<evidence type="ECO:0000313" key="6">
    <source>
        <dbReference type="EMBL" id="ANE41151.1"/>
    </source>
</evidence>
<dbReference type="PRINTS" id="PR00337">
    <property type="entry name" value="LEUILEVALBP"/>
</dbReference>
<comment type="similarity">
    <text evidence="1">Belongs to the leucine-binding protein family.</text>
</comment>
<evidence type="ECO:0000313" key="8">
    <source>
        <dbReference type="EMBL" id="HGU41372.1"/>
    </source>
</evidence>
<dbReference type="PATRIC" id="fig|93466.3.peg.747"/>
<proteinExistence type="inferred from homology"/>
<reference evidence="7" key="2">
    <citation type="journal article" date="2020" name="mSystems">
        <title>Genome- and Community-Level Interaction Insights into Carbon Utilization and Element Cycling Functions of Hydrothermarchaeota in Hydrothermal Sediment.</title>
        <authorList>
            <person name="Zhou Z."/>
            <person name="Liu Y."/>
            <person name="Xu W."/>
            <person name="Pan J."/>
            <person name="Luo Z.H."/>
            <person name="Li M."/>
        </authorList>
    </citation>
    <scope>NUCLEOTIDE SEQUENCE [LARGE SCALE GENOMIC DNA]</scope>
    <source>
        <strain evidence="8">SpSt-604</strain>
        <strain evidence="7">SpSt-640</strain>
    </source>
</reference>
<dbReference type="Gene3D" id="3.40.50.2300">
    <property type="match status" value="2"/>
</dbReference>
<dbReference type="InterPro" id="IPR000709">
    <property type="entry name" value="Leu_Ile_Val-bd"/>
</dbReference>
<evidence type="ECO:0000256" key="3">
    <source>
        <dbReference type="ARBA" id="ARBA00022729"/>
    </source>
</evidence>
<evidence type="ECO:0000313" key="7">
    <source>
        <dbReference type="EMBL" id="HGQ77932.1"/>
    </source>
</evidence>